<dbReference type="GO" id="GO:0000155">
    <property type="term" value="F:phosphorelay sensor kinase activity"/>
    <property type="evidence" value="ECO:0007669"/>
    <property type="project" value="InterPro"/>
</dbReference>
<dbReference type="CDD" id="cd00075">
    <property type="entry name" value="HATPase"/>
    <property type="match status" value="1"/>
</dbReference>
<evidence type="ECO:0000256" key="4">
    <source>
        <dbReference type="ARBA" id="ARBA00022553"/>
    </source>
</evidence>
<keyword evidence="13" id="KW-1185">Reference proteome</keyword>
<evidence type="ECO:0000256" key="3">
    <source>
        <dbReference type="ARBA" id="ARBA00012438"/>
    </source>
</evidence>
<dbReference type="Pfam" id="PF02518">
    <property type="entry name" value="HATPase_c"/>
    <property type="match status" value="1"/>
</dbReference>
<dbReference type="HOGENOM" id="CLU_000445_89_3_9"/>
<dbReference type="InterPro" id="IPR050398">
    <property type="entry name" value="HssS/ArlS-like"/>
</dbReference>
<organism evidence="12 13">
    <name type="scientific">Clostridium scatologenes</name>
    <dbReference type="NCBI Taxonomy" id="1548"/>
    <lineage>
        <taxon>Bacteria</taxon>
        <taxon>Bacillati</taxon>
        <taxon>Bacillota</taxon>
        <taxon>Clostridia</taxon>
        <taxon>Eubacteriales</taxon>
        <taxon>Clostridiaceae</taxon>
        <taxon>Clostridium</taxon>
    </lineage>
</organism>
<keyword evidence="8" id="KW-1133">Transmembrane helix</keyword>
<accession>A0A0E3JMK2</accession>
<evidence type="ECO:0000256" key="6">
    <source>
        <dbReference type="ARBA" id="ARBA00022692"/>
    </source>
</evidence>
<evidence type="ECO:0000256" key="9">
    <source>
        <dbReference type="ARBA" id="ARBA00023012"/>
    </source>
</evidence>
<keyword evidence="9" id="KW-0902">Two-component regulatory system</keyword>
<evidence type="ECO:0000256" key="2">
    <source>
        <dbReference type="ARBA" id="ARBA00004141"/>
    </source>
</evidence>
<dbReference type="SUPFAM" id="SSF47384">
    <property type="entry name" value="Homodimeric domain of signal transducing histidine kinase"/>
    <property type="match status" value="1"/>
</dbReference>
<evidence type="ECO:0000256" key="5">
    <source>
        <dbReference type="ARBA" id="ARBA00022679"/>
    </source>
</evidence>
<keyword evidence="10" id="KW-0472">Membrane</keyword>
<comment type="catalytic activity">
    <reaction evidence="1">
        <text>ATP + protein L-histidine = ADP + protein N-phospho-L-histidine.</text>
        <dbReference type="EC" id="2.7.13.3"/>
    </reaction>
</comment>
<dbReference type="PANTHER" id="PTHR45528:SF8">
    <property type="entry name" value="HISTIDINE KINASE"/>
    <property type="match status" value="1"/>
</dbReference>
<evidence type="ECO:0000256" key="7">
    <source>
        <dbReference type="ARBA" id="ARBA00022777"/>
    </source>
</evidence>
<dbReference type="Proteomes" id="UP000033115">
    <property type="component" value="Chromosome"/>
</dbReference>
<dbReference type="InterPro" id="IPR003594">
    <property type="entry name" value="HATPase_dom"/>
</dbReference>
<dbReference type="SMART" id="SM00387">
    <property type="entry name" value="HATPase_c"/>
    <property type="match status" value="1"/>
</dbReference>
<keyword evidence="6" id="KW-0812">Transmembrane</keyword>
<evidence type="ECO:0000313" key="13">
    <source>
        <dbReference type="Proteomes" id="UP000033115"/>
    </source>
</evidence>
<keyword evidence="4" id="KW-0597">Phosphoprotein</keyword>
<dbReference type="Pfam" id="PF00512">
    <property type="entry name" value="HisKA"/>
    <property type="match status" value="1"/>
</dbReference>
<dbReference type="InterPro" id="IPR036097">
    <property type="entry name" value="HisK_dim/P_sf"/>
</dbReference>
<dbReference type="STRING" id="1548.CSCA_1023"/>
<dbReference type="AlphaFoldDB" id="A0A0E3JMK2"/>
<name>A0A0E3JMK2_CLOSL</name>
<dbReference type="SUPFAM" id="SSF55874">
    <property type="entry name" value="ATPase domain of HSP90 chaperone/DNA topoisomerase II/histidine kinase"/>
    <property type="match status" value="1"/>
</dbReference>
<protein>
    <recommendedName>
        <fullName evidence="3">histidine kinase</fullName>
        <ecNumber evidence="3">2.7.13.3</ecNumber>
    </recommendedName>
</protein>
<dbReference type="CDD" id="cd00082">
    <property type="entry name" value="HisKA"/>
    <property type="match status" value="1"/>
</dbReference>
<dbReference type="Gene3D" id="3.30.565.10">
    <property type="entry name" value="Histidine kinase-like ATPase, C-terminal domain"/>
    <property type="match status" value="1"/>
</dbReference>
<dbReference type="EMBL" id="CP009933">
    <property type="protein sequence ID" value="AKA68148.1"/>
    <property type="molecule type" value="Genomic_DNA"/>
</dbReference>
<dbReference type="PROSITE" id="PS50109">
    <property type="entry name" value="HIS_KIN"/>
    <property type="match status" value="1"/>
</dbReference>
<keyword evidence="5" id="KW-0808">Transferase</keyword>
<dbReference type="InterPro" id="IPR036890">
    <property type="entry name" value="HATPase_C_sf"/>
</dbReference>
<evidence type="ECO:0000256" key="8">
    <source>
        <dbReference type="ARBA" id="ARBA00022989"/>
    </source>
</evidence>
<sequence length="301" mass="35123">MYLLVVILVMFLVIIFSAVMCIKLFSYKKQIRDIASQIKEFKDRKSNKKINIEIADKYIEELAFEINKYLELYKRHEQEKIIFEDTLKQGIANMSHDLRTPLTSIIGYLKLLEEDAIDKEEALKILKNKANKLNILINDFFELASIESEDYELNMERINITNIVHDEILSFYEAFESKGFETRVDILENPVFIMGDKESLERIIDNLISNTLKYADKDIKINLEKHNDKAVLKISNICLSINKEDEIHIFDRFYMADKVRKGQGTGLGLSIVKSLMEKMNGTVKAKIEQNTIFIICEWKCV</sequence>
<dbReference type="SMART" id="SM00388">
    <property type="entry name" value="HisKA"/>
    <property type="match status" value="1"/>
</dbReference>
<feature type="domain" description="Histidine kinase" evidence="11">
    <location>
        <begin position="93"/>
        <end position="295"/>
    </location>
</feature>
<gene>
    <name evidence="12" type="ORF">CSCA_1023</name>
</gene>
<evidence type="ECO:0000256" key="10">
    <source>
        <dbReference type="ARBA" id="ARBA00023136"/>
    </source>
</evidence>
<evidence type="ECO:0000259" key="11">
    <source>
        <dbReference type="PROSITE" id="PS50109"/>
    </source>
</evidence>
<dbReference type="GO" id="GO:0005886">
    <property type="term" value="C:plasma membrane"/>
    <property type="evidence" value="ECO:0007669"/>
    <property type="project" value="TreeGrafter"/>
</dbReference>
<dbReference type="PANTHER" id="PTHR45528">
    <property type="entry name" value="SENSOR HISTIDINE KINASE CPXA"/>
    <property type="match status" value="1"/>
</dbReference>
<dbReference type="PRINTS" id="PR00344">
    <property type="entry name" value="BCTRLSENSOR"/>
</dbReference>
<comment type="subcellular location">
    <subcellularLocation>
        <location evidence="2">Membrane</location>
        <topology evidence="2">Multi-pass membrane protein</topology>
    </subcellularLocation>
</comment>
<dbReference type="InterPro" id="IPR004358">
    <property type="entry name" value="Sig_transdc_His_kin-like_C"/>
</dbReference>
<dbReference type="KEGG" id="csq:CSCA_1023"/>
<dbReference type="EC" id="2.7.13.3" evidence="3"/>
<evidence type="ECO:0000313" key="12">
    <source>
        <dbReference type="EMBL" id="AKA68148.1"/>
    </source>
</evidence>
<reference evidence="12 13" key="1">
    <citation type="journal article" date="2015" name="J. Biotechnol.">
        <title>Complete genome sequence of a malodorant-producing acetogen, Clostridium scatologenes ATCC 25775(T).</title>
        <authorList>
            <person name="Zhu Z."/>
            <person name="Guo T."/>
            <person name="Zheng H."/>
            <person name="Song T."/>
            <person name="Ouyang P."/>
            <person name="Xie J."/>
        </authorList>
    </citation>
    <scope>NUCLEOTIDE SEQUENCE [LARGE SCALE GENOMIC DNA]</scope>
    <source>
        <strain evidence="12 13">ATCC 25775</strain>
    </source>
</reference>
<dbReference type="RefSeq" id="WP_029159639.1">
    <property type="nucleotide sequence ID" value="NZ_CP009933.1"/>
</dbReference>
<evidence type="ECO:0000256" key="1">
    <source>
        <dbReference type="ARBA" id="ARBA00000085"/>
    </source>
</evidence>
<keyword evidence="7 12" id="KW-0418">Kinase</keyword>
<dbReference type="Gene3D" id="1.10.287.130">
    <property type="match status" value="1"/>
</dbReference>
<dbReference type="InterPro" id="IPR005467">
    <property type="entry name" value="His_kinase_dom"/>
</dbReference>
<proteinExistence type="predicted"/>
<dbReference type="InterPro" id="IPR003661">
    <property type="entry name" value="HisK_dim/P_dom"/>
</dbReference>